<feature type="domain" description="PHP" evidence="9">
    <location>
        <begin position="5"/>
        <end position="213"/>
    </location>
</feature>
<comment type="pathway">
    <text evidence="1 8">Amino-acid biosynthesis; L-histidine biosynthesis; L-histidine from 5-phospho-alpha-D-ribose 1-diphosphate: step 8/9.</text>
</comment>
<protein>
    <recommendedName>
        <fullName evidence="3 8">Histidinol-phosphatase</fullName>
        <shortName evidence="8">HolPase</shortName>
        <ecNumber evidence="3 8">3.1.3.15</ecNumber>
    </recommendedName>
</protein>
<dbReference type="CDD" id="cd12110">
    <property type="entry name" value="PHP_HisPPase_Hisj_like"/>
    <property type="match status" value="1"/>
</dbReference>
<dbReference type="NCBIfam" id="TIGR01856">
    <property type="entry name" value="hisJ_fam"/>
    <property type="match status" value="1"/>
</dbReference>
<reference evidence="10 11" key="1">
    <citation type="journal article" date="2020" name="Microb. Genom.">
        <title>Genetic diversity of clinical and environmental Mucorales isolates obtained from an investigation of mucormycosis cases among solid organ transplant recipients.</title>
        <authorList>
            <person name="Nguyen M.H."/>
            <person name="Kaul D."/>
            <person name="Muto C."/>
            <person name="Cheng S.J."/>
            <person name="Richter R.A."/>
            <person name="Bruno V.M."/>
            <person name="Liu G."/>
            <person name="Beyhan S."/>
            <person name="Sundermann A.J."/>
            <person name="Mounaud S."/>
            <person name="Pasculle A.W."/>
            <person name="Nierman W.C."/>
            <person name="Driscoll E."/>
            <person name="Cumbie R."/>
            <person name="Clancy C.J."/>
            <person name="Dupont C.L."/>
        </authorList>
    </citation>
    <scope>NUCLEOTIDE SEQUENCE [LARGE SCALE GENOMIC DNA]</scope>
    <source>
        <strain evidence="10 11">GL24</strain>
    </source>
</reference>
<keyword evidence="11" id="KW-1185">Reference proteome</keyword>
<evidence type="ECO:0000259" key="9">
    <source>
        <dbReference type="Pfam" id="PF02811"/>
    </source>
</evidence>
<evidence type="ECO:0000256" key="6">
    <source>
        <dbReference type="ARBA" id="ARBA00023102"/>
    </source>
</evidence>
<evidence type="ECO:0000256" key="2">
    <source>
        <dbReference type="ARBA" id="ARBA00009152"/>
    </source>
</evidence>
<dbReference type="OMA" id="DYDRPMY"/>
<dbReference type="Proteomes" id="UP000740926">
    <property type="component" value="Unassembled WGS sequence"/>
</dbReference>
<comment type="caution">
    <text evidence="10">The sequence shown here is derived from an EMBL/GenBank/DDBJ whole genome shotgun (WGS) entry which is preliminary data.</text>
</comment>
<comment type="similarity">
    <text evidence="2 8">Belongs to the PHP hydrolase family. HisK subfamily.</text>
</comment>
<dbReference type="GO" id="GO:0005737">
    <property type="term" value="C:cytoplasm"/>
    <property type="evidence" value="ECO:0007669"/>
    <property type="project" value="TreeGrafter"/>
</dbReference>
<dbReference type="EMBL" id="JAANIU010000162">
    <property type="protein sequence ID" value="KAG1574563.1"/>
    <property type="molecule type" value="Genomic_DNA"/>
</dbReference>
<evidence type="ECO:0000256" key="3">
    <source>
        <dbReference type="ARBA" id="ARBA00013085"/>
    </source>
</evidence>
<dbReference type="PANTHER" id="PTHR21039">
    <property type="entry name" value="HISTIDINOL PHOSPHATASE-RELATED"/>
    <property type="match status" value="1"/>
</dbReference>
<evidence type="ECO:0000256" key="7">
    <source>
        <dbReference type="ARBA" id="ARBA00049158"/>
    </source>
</evidence>
<evidence type="ECO:0000313" key="11">
    <source>
        <dbReference type="Proteomes" id="UP000740926"/>
    </source>
</evidence>
<organism evidence="10 11">
    <name type="scientific">Rhizopus delemar</name>
    <dbReference type="NCBI Taxonomy" id="936053"/>
    <lineage>
        <taxon>Eukaryota</taxon>
        <taxon>Fungi</taxon>
        <taxon>Fungi incertae sedis</taxon>
        <taxon>Mucoromycota</taxon>
        <taxon>Mucoromycotina</taxon>
        <taxon>Mucoromycetes</taxon>
        <taxon>Mucorales</taxon>
        <taxon>Mucorineae</taxon>
        <taxon>Rhizopodaceae</taxon>
        <taxon>Rhizopus</taxon>
    </lineage>
</organism>
<dbReference type="EC" id="3.1.3.15" evidence="3 8"/>
<evidence type="ECO:0000256" key="8">
    <source>
        <dbReference type="RuleBase" id="RU366003"/>
    </source>
</evidence>
<dbReference type="PANTHER" id="PTHR21039:SF0">
    <property type="entry name" value="HISTIDINOL-PHOSPHATASE"/>
    <property type="match status" value="1"/>
</dbReference>
<dbReference type="Gene3D" id="3.20.20.140">
    <property type="entry name" value="Metal-dependent hydrolases"/>
    <property type="match status" value="1"/>
</dbReference>
<dbReference type="InterPro" id="IPR016195">
    <property type="entry name" value="Pol/histidinol_Pase-like"/>
</dbReference>
<evidence type="ECO:0000256" key="4">
    <source>
        <dbReference type="ARBA" id="ARBA00022605"/>
    </source>
</evidence>
<keyword evidence="6 8" id="KW-0368">Histidine biosynthesis</keyword>
<dbReference type="GO" id="GO:0004401">
    <property type="term" value="F:histidinol-phosphatase activity"/>
    <property type="evidence" value="ECO:0007669"/>
    <property type="project" value="UniProtKB-UniRule"/>
</dbReference>
<dbReference type="GO" id="GO:0000105">
    <property type="term" value="P:L-histidine biosynthetic process"/>
    <property type="evidence" value="ECO:0007669"/>
    <property type="project" value="UniProtKB-UniRule"/>
</dbReference>
<dbReference type="InterPro" id="IPR010140">
    <property type="entry name" value="Histidinol_P_phosphatase_HisJ"/>
</dbReference>
<name>A0A9P6ZBD7_9FUNG</name>
<dbReference type="InterPro" id="IPR004013">
    <property type="entry name" value="PHP_dom"/>
</dbReference>
<evidence type="ECO:0000256" key="5">
    <source>
        <dbReference type="ARBA" id="ARBA00022801"/>
    </source>
</evidence>
<proteinExistence type="inferred from homology"/>
<gene>
    <name evidence="10" type="ORF">G6F50_001860</name>
</gene>
<keyword evidence="4 8" id="KW-0028">Amino-acid biosynthesis</keyword>
<dbReference type="AlphaFoldDB" id="A0A9P6ZBD7"/>
<dbReference type="SUPFAM" id="SSF89550">
    <property type="entry name" value="PHP domain-like"/>
    <property type="match status" value="1"/>
</dbReference>
<keyword evidence="5 8" id="KW-0378">Hydrolase</keyword>
<evidence type="ECO:0000256" key="1">
    <source>
        <dbReference type="ARBA" id="ARBA00004970"/>
    </source>
</evidence>
<comment type="catalytic activity">
    <reaction evidence="7 8">
        <text>L-histidinol phosphate + H2O = L-histidinol + phosphate</text>
        <dbReference type="Rhea" id="RHEA:14465"/>
        <dbReference type="ChEBI" id="CHEBI:15377"/>
        <dbReference type="ChEBI" id="CHEBI:43474"/>
        <dbReference type="ChEBI" id="CHEBI:57699"/>
        <dbReference type="ChEBI" id="CHEBI:57980"/>
        <dbReference type="EC" id="3.1.3.15"/>
    </reaction>
</comment>
<sequence>MPYSFHSHSGQFCKHGHGLLEDVVKEAIRKGFHVYGLSEHMPRYADSELYPEEIEAECTPTTLTETFRDFRLEAERLKEAYKGSISLLVGTEIEFINQDYANHIQQLRSEADYVVGSLHHVNSVPIDFSPELYQTALAGAKDSLQTLFVQYFDEQWEMLQAIQPEVVGHFDLIRIFADQSVADQVLLESQVWQRIVRNVDYIIGYGGLFEINSRSWKKGLKDAYPQRNIIQIIKEKGGKFTLSDDCHGPNDVGLFYEKLPNYLLETGIDTIHYLTRQEGKVIVKEHKDILKDEFWTKIQNW</sequence>
<dbReference type="Pfam" id="PF02811">
    <property type="entry name" value="PHP"/>
    <property type="match status" value="1"/>
</dbReference>
<accession>A0A9P6ZBD7</accession>
<evidence type="ECO:0000313" key="10">
    <source>
        <dbReference type="EMBL" id="KAG1574563.1"/>
    </source>
</evidence>